<keyword evidence="10" id="KW-1133">Transmembrane helix</keyword>
<evidence type="ECO:0000256" key="10">
    <source>
        <dbReference type="SAM" id="Phobius"/>
    </source>
</evidence>
<dbReference type="InterPro" id="IPR036942">
    <property type="entry name" value="Beta-barrel_TonB_sf"/>
</dbReference>
<organism evidence="13 14">
    <name type="scientific">Cyclobacterium xiamenense</name>
    <dbReference type="NCBI Taxonomy" id="1297121"/>
    <lineage>
        <taxon>Bacteria</taxon>
        <taxon>Pseudomonadati</taxon>
        <taxon>Bacteroidota</taxon>
        <taxon>Cytophagia</taxon>
        <taxon>Cytophagales</taxon>
        <taxon>Cyclobacteriaceae</taxon>
        <taxon>Cyclobacterium</taxon>
    </lineage>
</organism>
<keyword evidence="5 9" id="KW-0798">TonB box</keyword>
<feature type="domain" description="TonB-dependent receptor plug" evidence="12">
    <location>
        <begin position="167"/>
        <end position="271"/>
    </location>
</feature>
<keyword evidence="2 8" id="KW-0813">Transport</keyword>
<dbReference type="PROSITE" id="PS52016">
    <property type="entry name" value="TONB_DEPENDENT_REC_3"/>
    <property type="match status" value="1"/>
</dbReference>
<evidence type="ECO:0000256" key="3">
    <source>
        <dbReference type="ARBA" id="ARBA00022452"/>
    </source>
</evidence>
<dbReference type="Proteomes" id="UP000199403">
    <property type="component" value="Unassembled WGS sequence"/>
</dbReference>
<comment type="subcellular location">
    <subcellularLocation>
        <location evidence="1 8">Cell outer membrane</location>
        <topology evidence="1 8">Multi-pass membrane protein</topology>
    </subcellularLocation>
</comment>
<sequence>MATISYRQLTIHTLKIMKKPLLTGVVSHKTMVLLVAIQLLTTYSTKSHTRSAISEAFGVHASYLIEAAPFQQRADVTVTGTVSDPTGEPIPGATISLPGTTIGTATDLDGKYSLTVPEGSEIVVSFIGFESQRISIGDRSIINVTLIEATSSLDEVVVIGFGTQKRANVTGAVSTVAGDDIARRPVLNTAAALQGTTPGLSIQNNGGAPGNESTSIRIRGVGTLNNANPLVLIDGVEQSLSTVEPTNIETITVLKDAASSAIYGSRAANGVILVTTKRGAASGVSINYNNFVGWQNPNFFPEPTDPVTWMRLENEAQANVGANPTYSETYIENVAAGTNPLQYPFADYEGGIFNPNAFQQRHSLSLSSGSDAGRIFASINYADTDGILQNFNNKQVTMRINSDLYASDKLTIKTNLMYRNRAFSGPGFTGQRITQALLHINRNIVMEYPDGTYDLVSGQWNARAMVQEGETSRISDDVFGQLGFAYEINDALSLEGNVTLNTTSTDGFIFQNGLSGMRNYLTGELVNVGGWFATSKLTEGQENLRELSQRLYLNYDQTFGLHSIQGTAGYEEIYNQYKEIAASRDNFFSNDLRDINAGDIQNQTTGGYSEEWRLRSFFGRANYSYDDRYMFQANVRYDGSSRFGEGNRWGIFPSFSAGWRISEENFMSTGDTFSNLRLRGSWGQLGNQRIGLYRYLNTYNLNNGYQFNDNLVPGTAITRAGNPDITWETTTMSNIGLDMGFLDDRIEVIAEYFYKYTDDILIELPIPRTIGYSPPVQNAAAVSNRGWEVAINYNSIPAPDNGFQYTIGLNFSDVVNRIEDLKGTGPFFPDKFTVWTEGESINSLRGLQSPGIYRTQEDLDNYPATIFPSVTIGDIIYEDLNGDGVISQSLFPAGDQYIMGNEDPRYEFGVRFSASYKGFDFSMFWQGVLRQQHSLDGALMEGPNYTNFIPTTMAREAFHPERNPTGSWPMVRSGNSANLMESDFWLQNTSYLRLKNFQLGYTIPQNVVANLRVYISGENMLTFTETELFDPETPRGRSQFFPHSRLFSGGVSVGF</sequence>
<dbReference type="InterPro" id="IPR037066">
    <property type="entry name" value="Plug_dom_sf"/>
</dbReference>
<dbReference type="Gene3D" id="2.60.40.1120">
    <property type="entry name" value="Carboxypeptidase-like, regulatory domain"/>
    <property type="match status" value="1"/>
</dbReference>
<dbReference type="NCBIfam" id="TIGR04057">
    <property type="entry name" value="SusC_RagA_signa"/>
    <property type="match status" value="1"/>
</dbReference>
<comment type="similarity">
    <text evidence="8 9">Belongs to the TonB-dependent receptor family.</text>
</comment>
<dbReference type="InterPro" id="IPR039426">
    <property type="entry name" value="TonB-dep_rcpt-like"/>
</dbReference>
<dbReference type="InterPro" id="IPR008969">
    <property type="entry name" value="CarboxyPept-like_regulatory"/>
</dbReference>
<dbReference type="InterPro" id="IPR000531">
    <property type="entry name" value="Beta-barrel_TonB"/>
</dbReference>
<reference evidence="14" key="1">
    <citation type="submission" date="2016-10" db="EMBL/GenBank/DDBJ databases">
        <authorList>
            <person name="Varghese N."/>
            <person name="Submissions S."/>
        </authorList>
    </citation>
    <scope>NUCLEOTIDE SEQUENCE [LARGE SCALE GENOMIC DNA]</scope>
    <source>
        <strain evidence="14">IBRC-M 10761</strain>
    </source>
</reference>
<dbReference type="NCBIfam" id="TIGR04056">
    <property type="entry name" value="OMP_RagA_SusC"/>
    <property type="match status" value="1"/>
</dbReference>
<evidence type="ECO:0000259" key="12">
    <source>
        <dbReference type="Pfam" id="PF07715"/>
    </source>
</evidence>
<dbReference type="Pfam" id="PF13715">
    <property type="entry name" value="CarbopepD_reg_2"/>
    <property type="match status" value="1"/>
</dbReference>
<evidence type="ECO:0000256" key="8">
    <source>
        <dbReference type="PROSITE-ProRule" id="PRU01360"/>
    </source>
</evidence>
<dbReference type="SUPFAM" id="SSF49464">
    <property type="entry name" value="Carboxypeptidase regulatory domain-like"/>
    <property type="match status" value="1"/>
</dbReference>
<evidence type="ECO:0000256" key="2">
    <source>
        <dbReference type="ARBA" id="ARBA00022448"/>
    </source>
</evidence>
<evidence type="ECO:0000313" key="14">
    <source>
        <dbReference type="Proteomes" id="UP000199403"/>
    </source>
</evidence>
<dbReference type="GO" id="GO:0009279">
    <property type="term" value="C:cell outer membrane"/>
    <property type="evidence" value="ECO:0007669"/>
    <property type="project" value="UniProtKB-SubCell"/>
</dbReference>
<dbReference type="Gene3D" id="2.170.130.10">
    <property type="entry name" value="TonB-dependent receptor, plug domain"/>
    <property type="match status" value="1"/>
</dbReference>
<dbReference type="EMBL" id="FNZH01000001">
    <property type="protein sequence ID" value="SEI86478.1"/>
    <property type="molecule type" value="Genomic_DNA"/>
</dbReference>
<evidence type="ECO:0000259" key="11">
    <source>
        <dbReference type="Pfam" id="PF00593"/>
    </source>
</evidence>
<evidence type="ECO:0000256" key="6">
    <source>
        <dbReference type="ARBA" id="ARBA00023136"/>
    </source>
</evidence>
<keyword evidence="3 8" id="KW-1134">Transmembrane beta strand</keyword>
<evidence type="ECO:0000313" key="13">
    <source>
        <dbReference type="EMBL" id="SEI86478.1"/>
    </source>
</evidence>
<dbReference type="SUPFAM" id="SSF56935">
    <property type="entry name" value="Porins"/>
    <property type="match status" value="1"/>
</dbReference>
<proteinExistence type="inferred from homology"/>
<feature type="domain" description="TonB-dependent receptor-like beta-barrel" evidence="11">
    <location>
        <begin position="470"/>
        <end position="1019"/>
    </location>
</feature>
<evidence type="ECO:0000256" key="5">
    <source>
        <dbReference type="ARBA" id="ARBA00023077"/>
    </source>
</evidence>
<feature type="transmembrane region" description="Helical" evidence="10">
    <location>
        <begin position="21"/>
        <end position="40"/>
    </location>
</feature>
<evidence type="ECO:0000256" key="9">
    <source>
        <dbReference type="RuleBase" id="RU003357"/>
    </source>
</evidence>
<keyword evidence="6 8" id="KW-0472">Membrane</keyword>
<dbReference type="InterPro" id="IPR023996">
    <property type="entry name" value="TonB-dep_OMP_SusC/RagA"/>
</dbReference>
<name>A0A1H6U297_9BACT</name>
<dbReference type="FunFam" id="2.170.130.10:FF:000003">
    <property type="entry name" value="SusC/RagA family TonB-linked outer membrane protein"/>
    <property type="match status" value="1"/>
</dbReference>
<dbReference type="Pfam" id="PF00593">
    <property type="entry name" value="TonB_dep_Rec_b-barrel"/>
    <property type="match status" value="1"/>
</dbReference>
<dbReference type="InterPro" id="IPR023997">
    <property type="entry name" value="TonB-dep_OMP_SusC/RagA_CS"/>
</dbReference>
<accession>A0A1H6U297</accession>
<dbReference type="InterPro" id="IPR012910">
    <property type="entry name" value="Plug_dom"/>
</dbReference>
<evidence type="ECO:0000256" key="4">
    <source>
        <dbReference type="ARBA" id="ARBA00022692"/>
    </source>
</evidence>
<dbReference type="STRING" id="1416801.SAMN05192553_101597"/>
<keyword evidence="4 8" id="KW-0812">Transmembrane</keyword>
<dbReference type="FunFam" id="2.60.40.1120:FF:000003">
    <property type="entry name" value="Outer membrane protein Omp121"/>
    <property type="match status" value="1"/>
</dbReference>
<dbReference type="AlphaFoldDB" id="A0A1H6U297"/>
<dbReference type="Pfam" id="PF07715">
    <property type="entry name" value="Plug"/>
    <property type="match status" value="1"/>
</dbReference>
<keyword evidence="7 8" id="KW-0998">Cell outer membrane</keyword>
<evidence type="ECO:0000256" key="7">
    <source>
        <dbReference type="ARBA" id="ARBA00023237"/>
    </source>
</evidence>
<keyword evidence="14" id="KW-1185">Reference proteome</keyword>
<evidence type="ECO:0000256" key="1">
    <source>
        <dbReference type="ARBA" id="ARBA00004571"/>
    </source>
</evidence>
<dbReference type="Gene3D" id="2.40.170.20">
    <property type="entry name" value="TonB-dependent receptor, beta-barrel domain"/>
    <property type="match status" value="1"/>
</dbReference>
<gene>
    <name evidence="13" type="ORF">SAMN05192553_101597</name>
</gene>
<protein>
    <submittedName>
        <fullName evidence="13">TonB-linked outer membrane protein, SusC/RagA family</fullName>
    </submittedName>
</protein>